<dbReference type="InterPro" id="IPR003961">
    <property type="entry name" value="FN3_dom"/>
</dbReference>
<protein>
    <submittedName>
        <fullName evidence="1">Uncharacterized protein</fullName>
    </submittedName>
</protein>
<reference evidence="1" key="1">
    <citation type="submission" date="2019-05" db="EMBL/GenBank/DDBJ databases">
        <title>Annotation for the trematode Paragonimus heterotremus.</title>
        <authorList>
            <person name="Choi Y.-J."/>
        </authorList>
    </citation>
    <scope>NUCLEOTIDE SEQUENCE</scope>
    <source>
        <strain evidence="1">LC</strain>
    </source>
</reference>
<dbReference type="CDD" id="cd00063">
    <property type="entry name" value="FN3"/>
    <property type="match status" value="1"/>
</dbReference>
<evidence type="ECO:0000313" key="2">
    <source>
        <dbReference type="Proteomes" id="UP000748531"/>
    </source>
</evidence>
<dbReference type="Gene3D" id="2.60.40.10">
    <property type="entry name" value="Immunoglobulins"/>
    <property type="match status" value="1"/>
</dbReference>
<dbReference type="InterPro" id="IPR013783">
    <property type="entry name" value="Ig-like_fold"/>
</dbReference>
<proteinExistence type="predicted"/>
<comment type="caution">
    <text evidence="1">The sequence shown here is derived from an EMBL/GenBank/DDBJ whole genome shotgun (WGS) entry which is preliminary data.</text>
</comment>
<dbReference type="InterPro" id="IPR036116">
    <property type="entry name" value="FN3_sf"/>
</dbReference>
<dbReference type="SUPFAM" id="SSF49265">
    <property type="entry name" value="Fibronectin type III"/>
    <property type="match status" value="1"/>
</dbReference>
<dbReference type="EMBL" id="LUCH01006158">
    <property type="protein sequence ID" value="KAF5397517.1"/>
    <property type="molecule type" value="Genomic_DNA"/>
</dbReference>
<gene>
    <name evidence="1" type="ORF">PHET_08170</name>
</gene>
<accession>A0A8J4SLY6</accession>
<dbReference type="OrthoDB" id="9985779at2759"/>
<keyword evidence="2" id="KW-1185">Reference proteome</keyword>
<sequence length="356" mass="40577">MKVKWVIDHGYVQPGGQSLEGLTQFTQSVTSVRAVSYWHGHGLLESQPNTVFLSTQSILPVFAPQTSVEQKLTGVVLDITYILEWAPQVCINPEESDNVSMRQTLKVQGRTRIIYLNTLRFNCRYVIRLRQLTSDVPKEQTALSNLRTRRQDEVPTVYGCFCTPSCSEVEVNRGLPPANCTLPDPGLPSPPLNLKVKNLSKLIYRISWRRSVMTERTTRTPTYSIGTQIRDTKYRVVWAPRIDEPVSKEMYNDQAGFSPIMDLQKSDARIVGKNQTWLDLHDLKENTFYIVRVQTLIMMENEDHERESSPATLYFITPKMDEAIGKFVKVGESYVFRSSEVVALGAAILCFEVVYK</sequence>
<name>A0A8J4SLY6_9TREM</name>
<evidence type="ECO:0000313" key="1">
    <source>
        <dbReference type="EMBL" id="KAF5397517.1"/>
    </source>
</evidence>
<organism evidence="1 2">
    <name type="scientific">Paragonimus heterotremus</name>
    <dbReference type="NCBI Taxonomy" id="100268"/>
    <lineage>
        <taxon>Eukaryota</taxon>
        <taxon>Metazoa</taxon>
        <taxon>Spiralia</taxon>
        <taxon>Lophotrochozoa</taxon>
        <taxon>Platyhelminthes</taxon>
        <taxon>Trematoda</taxon>
        <taxon>Digenea</taxon>
        <taxon>Plagiorchiida</taxon>
        <taxon>Troglotremata</taxon>
        <taxon>Troglotrematidae</taxon>
        <taxon>Paragonimus</taxon>
    </lineage>
</organism>
<dbReference type="AlphaFoldDB" id="A0A8J4SLY6"/>
<dbReference type="Proteomes" id="UP000748531">
    <property type="component" value="Unassembled WGS sequence"/>
</dbReference>